<sequence length="134" mass="15557">MSSSSSVSGNYGRRHLNAERGTPKQCWCGQPAELFTYGSVMNPERLYYCCARRYHKRHLFKWADECLVEEVEDIKPVIRGMNDDISFLILNVARLGKEIEVMKTAHVRKRDECMRNVVVCGVGMAILCYYYFFV</sequence>
<keyword evidence="1" id="KW-0472">Membrane</keyword>
<reference evidence="2 3" key="1">
    <citation type="submission" date="2020-02" db="EMBL/GenBank/DDBJ databases">
        <authorList>
            <person name="Ma Q."/>
            <person name="Huang Y."/>
            <person name="Song X."/>
            <person name="Pei D."/>
        </authorList>
    </citation>
    <scope>NUCLEOTIDE SEQUENCE [LARGE SCALE GENOMIC DNA]</scope>
    <source>
        <strain evidence="2">Sxm20200214</strain>
        <tissue evidence="2">Leaf</tissue>
    </source>
</reference>
<organism evidence="2 3">
    <name type="scientific">Brassica carinata</name>
    <name type="common">Ethiopian mustard</name>
    <name type="synonym">Abyssinian cabbage</name>
    <dbReference type="NCBI Taxonomy" id="52824"/>
    <lineage>
        <taxon>Eukaryota</taxon>
        <taxon>Viridiplantae</taxon>
        <taxon>Streptophyta</taxon>
        <taxon>Embryophyta</taxon>
        <taxon>Tracheophyta</taxon>
        <taxon>Spermatophyta</taxon>
        <taxon>Magnoliopsida</taxon>
        <taxon>eudicotyledons</taxon>
        <taxon>Gunneridae</taxon>
        <taxon>Pentapetalae</taxon>
        <taxon>rosids</taxon>
        <taxon>malvids</taxon>
        <taxon>Brassicales</taxon>
        <taxon>Brassicaceae</taxon>
        <taxon>Brassiceae</taxon>
        <taxon>Brassica</taxon>
    </lineage>
</organism>
<keyword evidence="1" id="KW-1133">Transmembrane helix</keyword>
<keyword evidence="1" id="KW-0812">Transmembrane</keyword>
<evidence type="ECO:0000313" key="3">
    <source>
        <dbReference type="Proteomes" id="UP000886595"/>
    </source>
</evidence>
<evidence type="ECO:0000256" key="1">
    <source>
        <dbReference type="SAM" id="Phobius"/>
    </source>
</evidence>
<dbReference type="PANTHER" id="PTHR33248">
    <property type="entry name" value="ZINC ION-BINDING PROTEIN"/>
    <property type="match status" value="1"/>
</dbReference>
<evidence type="ECO:0000313" key="2">
    <source>
        <dbReference type="EMBL" id="KAG2305263.1"/>
    </source>
</evidence>
<dbReference type="OrthoDB" id="1103794at2759"/>
<feature type="transmembrane region" description="Helical" evidence="1">
    <location>
        <begin position="113"/>
        <end position="132"/>
    </location>
</feature>
<keyword evidence="3" id="KW-1185">Reference proteome</keyword>
<dbReference type="AlphaFoldDB" id="A0A8X7SFG6"/>
<name>A0A8X7SFG6_BRACI</name>
<dbReference type="Proteomes" id="UP000886595">
    <property type="component" value="Unassembled WGS sequence"/>
</dbReference>
<protein>
    <submittedName>
        <fullName evidence="2">Uncharacterized protein</fullName>
    </submittedName>
</protein>
<proteinExistence type="predicted"/>
<accession>A0A8X7SFG6</accession>
<dbReference type="EMBL" id="JAAMPC010000007">
    <property type="protein sequence ID" value="KAG2305263.1"/>
    <property type="molecule type" value="Genomic_DNA"/>
</dbReference>
<comment type="caution">
    <text evidence="2">The sequence shown here is derived from an EMBL/GenBank/DDBJ whole genome shotgun (WGS) entry which is preliminary data.</text>
</comment>
<gene>
    <name evidence="2" type="ORF">Bca52824_033914</name>
</gene>